<sequence>MISKSEIIKLHELSIKKYGGSFGIRDEGLLDSAIARPSQTFGGDDLYISTIEKAAAIAESIINNHPFIDGNKRTGFLTMLAILKIGELNLIAGEEDAYQFTISISTGEIKFDKIVEWLKKNTQAG</sequence>
<dbReference type="EMBL" id="VYQF01000001">
    <property type="protein sequence ID" value="KAA9041931.1"/>
    <property type="molecule type" value="Genomic_DNA"/>
</dbReference>
<dbReference type="GO" id="GO:0016301">
    <property type="term" value="F:kinase activity"/>
    <property type="evidence" value="ECO:0007669"/>
    <property type="project" value="InterPro"/>
</dbReference>
<dbReference type="Proteomes" id="UP000326903">
    <property type="component" value="Unassembled WGS sequence"/>
</dbReference>
<protein>
    <submittedName>
        <fullName evidence="2">Type II toxin-antitoxin system death-on-curing family toxin</fullName>
    </submittedName>
</protein>
<evidence type="ECO:0000313" key="2">
    <source>
        <dbReference type="EMBL" id="KAA9041931.1"/>
    </source>
</evidence>
<dbReference type="InterPro" id="IPR006440">
    <property type="entry name" value="Doc"/>
</dbReference>
<dbReference type="Gene3D" id="1.20.120.1870">
    <property type="entry name" value="Fic/DOC protein, Fido domain"/>
    <property type="match status" value="1"/>
</dbReference>
<dbReference type="PANTHER" id="PTHR39426">
    <property type="entry name" value="HOMOLOGY TO DEATH-ON-CURING PROTEIN OF PHAGE P1"/>
    <property type="match status" value="1"/>
</dbReference>
<reference evidence="2 3" key="1">
    <citation type="submission" date="2019-09" db="EMBL/GenBank/DDBJ databases">
        <title>Draft genome sequence of Ginsengibacter sp. BR5-29.</title>
        <authorList>
            <person name="Im W.-T."/>
        </authorList>
    </citation>
    <scope>NUCLEOTIDE SEQUENCE [LARGE SCALE GENOMIC DNA]</scope>
    <source>
        <strain evidence="2 3">BR5-29</strain>
    </source>
</reference>
<dbReference type="NCBIfam" id="TIGR01550">
    <property type="entry name" value="DOC_P1"/>
    <property type="match status" value="1"/>
</dbReference>
<dbReference type="InterPro" id="IPR036597">
    <property type="entry name" value="Fido-like_dom_sf"/>
</dbReference>
<organism evidence="2 3">
    <name type="scientific">Ginsengibacter hankyongi</name>
    <dbReference type="NCBI Taxonomy" id="2607284"/>
    <lineage>
        <taxon>Bacteria</taxon>
        <taxon>Pseudomonadati</taxon>
        <taxon>Bacteroidota</taxon>
        <taxon>Chitinophagia</taxon>
        <taxon>Chitinophagales</taxon>
        <taxon>Chitinophagaceae</taxon>
        <taxon>Ginsengibacter</taxon>
    </lineage>
</organism>
<dbReference type="InterPro" id="IPR053737">
    <property type="entry name" value="Type_II_TA_Toxin"/>
</dbReference>
<proteinExistence type="predicted"/>
<dbReference type="PROSITE" id="PS51459">
    <property type="entry name" value="FIDO"/>
    <property type="match status" value="1"/>
</dbReference>
<keyword evidence="3" id="KW-1185">Reference proteome</keyword>
<dbReference type="AlphaFoldDB" id="A0A5J5IMF7"/>
<dbReference type="RefSeq" id="WP_150414060.1">
    <property type="nucleotide sequence ID" value="NZ_VYQF01000001.1"/>
</dbReference>
<accession>A0A5J5IMF7</accession>
<dbReference type="SUPFAM" id="SSF140931">
    <property type="entry name" value="Fic-like"/>
    <property type="match status" value="1"/>
</dbReference>
<evidence type="ECO:0000313" key="3">
    <source>
        <dbReference type="Proteomes" id="UP000326903"/>
    </source>
</evidence>
<dbReference type="PIRSF" id="PIRSF018297">
    <property type="entry name" value="Doc"/>
    <property type="match status" value="1"/>
</dbReference>
<gene>
    <name evidence="2" type="ORF">FW778_07925</name>
</gene>
<dbReference type="PANTHER" id="PTHR39426:SF1">
    <property type="entry name" value="HOMOLOGY TO DEATH-ON-CURING PROTEIN OF PHAGE P1"/>
    <property type="match status" value="1"/>
</dbReference>
<name>A0A5J5IMF7_9BACT</name>
<dbReference type="InterPro" id="IPR003812">
    <property type="entry name" value="Fido"/>
</dbReference>
<comment type="caution">
    <text evidence="2">The sequence shown here is derived from an EMBL/GenBank/DDBJ whole genome shotgun (WGS) entry which is preliminary data.</text>
</comment>
<evidence type="ECO:0000259" key="1">
    <source>
        <dbReference type="PROSITE" id="PS51459"/>
    </source>
</evidence>
<dbReference type="Pfam" id="PF02661">
    <property type="entry name" value="Fic"/>
    <property type="match status" value="1"/>
</dbReference>
<feature type="domain" description="Fido" evidence="1">
    <location>
        <begin position="2"/>
        <end position="120"/>
    </location>
</feature>